<evidence type="ECO:0000256" key="2">
    <source>
        <dbReference type="SAM" id="Phobius"/>
    </source>
</evidence>
<evidence type="ECO:0008006" key="5">
    <source>
        <dbReference type="Google" id="ProtNLM"/>
    </source>
</evidence>
<dbReference type="Proteomes" id="UP001332243">
    <property type="component" value="Unassembled WGS sequence"/>
</dbReference>
<proteinExistence type="predicted"/>
<feature type="compositionally biased region" description="Basic and acidic residues" evidence="1">
    <location>
        <begin position="162"/>
        <end position="175"/>
    </location>
</feature>
<evidence type="ECO:0000313" key="4">
    <source>
        <dbReference type="Proteomes" id="UP001332243"/>
    </source>
</evidence>
<gene>
    <name evidence="3" type="ORF">V1633_30495</name>
</gene>
<name>A0ABU7S262_9ACTN</name>
<feature type="region of interest" description="Disordered" evidence="1">
    <location>
        <begin position="162"/>
        <end position="184"/>
    </location>
</feature>
<keyword evidence="2" id="KW-0812">Transmembrane</keyword>
<accession>A0ABU7S262</accession>
<organism evidence="3 4">
    <name type="scientific">Plantactinospora sonchi</name>
    <dbReference type="NCBI Taxonomy" id="1544735"/>
    <lineage>
        <taxon>Bacteria</taxon>
        <taxon>Bacillati</taxon>
        <taxon>Actinomycetota</taxon>
        <taxon>Actinomycetes</taxon>
        <taxon>Micromonosporales</taxon>
        <taxon>Micromonosporaceae</taxon>
        <taxon>Plantactinospora</taxon>
    </lineage>
</organism>
<keyword evidence="4" id="KW-1185">Reference proteome</keyword>
<comment type="caution">
    <text evidence="3">The sequence shown here is derived from an EMBL/GenBank/DDBJ whole genome shotgun (WGS) entry which is preliminary data.</text>
</comment>
<keyword evidence="2" id="KW-0472">Membrane</keyword>
<feature type="region of interest" description="Disordered" evidence="1">
    <location>
        <begin position="53"/>
        <end position="121"/>
    </location>
</feature>
<evidence type="ECO:0000256" key="1">
    <source>
        <dbReference type="SAM" id="MobiDB-lite"/>
    </source>
</evidence>
<keyword evidence="2" id="KW-1133">Transmembrane helix</keyword>
<feature type="transmembrane region" description="Helical" evidence="2">
    <location>
        <begin position="21"/>
        <end position="41"/>
    </location>
</feature>
<evidence type="ECO:0000313" key="3">
    <source>
        <dbReference type="EMBL" id="MEE6262819.1"/>
    </source>
</evidence>
<dbReference type="RefSeq" id="WP_331217759.1">
    <property type="nucleotide sequence ID" value="NZ_JAZGQK010000031.1"/>
</dbReference>
<dbReference type="EMBL" id="JAZGQK010000031">
    <property type="protein sequence ID" value="MEE6262819.1"/>
    <property type="molecule type" value="Genomic_DNA"/>
</dbReference>
<protein>
    <recommendedName>
        <fullName evidence="5">Excalibur calcium-binding domain-containing protein</fullName>
    </recommendedName>
</protein>
<sequence>MTGRMDAARRWLGGLGRRQRWIAGGTLIAVLALTVGGWLLLDRDATGSAVWFGGGPENSAGTVEATPGEQPESESRPDGAGVVRDQAGSAISAPPRVLPFAEQPGAPEAPIPSPTAPNEIREGNEGCDYAYGDRTVCVPWQFPDGVTARCDWLKERGYKPLKVNGRDRHGLDRNGDGTACGPGD</sequence>
<reference evidence="3 4" key="1">
    <citation type="submission" date="2024-01" db="EMBL/GenBank/DDBJ databases">
        <title>Genome insights into Plantactinospora sonchi sp. nov.</title>
        <authorList>
            <person name="Wang L."/>
        </authorList>
    </citation>
    <scope>NUCLEOTIDE SEQUENCE [LARGE SCALE GENOMIC DNA]</scope>
    <source>
        <strain evidence="3 4">NEAU-QY2</strain>
    </source>
</reference>